<protein>
    <submittedName>
        <fullName evidence="2">Uncharacterized protein</fullName>
    </submittedName>
</protein>
<feature type="compositionally biased region" description="Low complexity" evidence="1">
    <location>
        <begin position="17"/>
        <end position="30"/>
    </location>
</feature>
<dbReference type="AlphaFoldDB" id="A0A8S2YWA3"/>
<evidence type="ECO:0000313" key="2">
    <source>
        <dbReference type="EMBL" id="CAF4584693.1"/>
    </source>
</evidence>
<comment type="caution">
    <text evidence="2">The sequence shown here is derived from an EMBL/GenBank/DDBJ whole genome shotgun (WGS) entry which is preliminary data.</text>
</comment>
<dbReference type="EMBL" id="CAJOBH010094912">
    <property type="protein sequence ID" value="CAF4584693.1"/>
    <property type="molecule type" value="Genomic_DNA"/>
</dbReference>
<sequence length="39" mass="4423">QRSPSPVGRDRRRGGSRSRSPYSRSPIPRRTLIVGDEET</sequence>
<name>A0A8S2YWA3_9BILA</name>
<proteinExistence type="predicted"/>
<evidence type="ECO:0000313" key="4">
    <source>
        <dbReference type="Proteomes" id="UP000681967"/>
    </source>
</evidence>
<accession>A0A8S2YWA3</accession>
<feature type="region of interest" description="Disordered" evidence="1">
    <location>
        <begin position="1"/>
        <end position="39"/>
    </location>
</feature>
<dbReference type="Proteomes" id="UP000681967">
    <property type="component" value="Unassembled WGS sequence"/>
</dbReference>
<gene>
    <name evidence="2" type="ORF">BYL167_LOCUS39456</name>
    <name evidence="3" type="ORF">BYL167_LOCUS43272</name>
</gene>
<dbReference type="EMBL" id="CAJOBH010114573">
    <property type="protein sequence ID" value="CAF4679067.1"/>
    <property type="molecule type" value="Genomic_DNA"/>
</dbReference>
<evidence type="ECO:0000256" key="1">
    <source>
        <dbReference type="SAM" id="MobiDB-lite"/>
    </source>
</evidence>
<organism evidence="2 4">
    <name type="scientific">Rotaria magnacalcarata</name>
    <dbReference type="NCBI Taxonomy" id="392030"/>
    <lineage>
        <taxon>Eukaryota</taxon>
        <taxon>Metazoa</taxon>
        <taxon>Spiralia</taxon>
        <taxon>Gnathifera</taxon>
        <taxon>Rotifera</taxon>
        <taxon>Eurotatoria</taxon>
        <taxon>Bdelloidea</taxon>
        <taxon>Philodinida</taxon>
        <taxon>Philodinidae</taxon>
        <taxon>Rotaria</taxon>
    </lineage>
</organism>
<evidence type="ECO:0000313" key="3">
    <source>
        <dbReference type="EMBL" id="CAF4679067.1"/>
    </source>
</evidence>
<feature type="non-terminal residue" evidence="2">
    <location>
        <position position="1"/>
    </location>
</feature>
<reference evidence="2" key="1">
    <citation type="submission" date="2021-02" db="EMBL/GenBank/DDBJ databases">
        <authorList>
            <person name="Nowell W R."/>
        </authorList>
    </citation>
    <scope>NUCLEOTIDE SEQUENCE</scope>
</reference>